<keyword evidence="5" id="KW-1185">Reference proteome</keyword>
<feature type="region of interest" description="Disordered" evidence="2">
    <location>
        <begin position="180"/>
        <end position="199"/>
    </location>
</feature>
<organism evidence="4 5">
    <name type="scientific">Salipiger mucosus DSM 16094</name>
    <dbReference type="NCBI Taxonomy" id="1123237"/>
    <lineage>
        <taxon>Bacteria</taxon>
        <taxon>Pseudomonadati</taxon>
        <taxon>Pseudomonadota</taxon>
        <taxon>Alphaproteobacteria</taxon>
        <taxon>Rhodobacterales</taxon>
        <taxon>Roseobacteraceae</taxon>
        <taxon>Salipiger</taxon>
    </lineage>
</organism>
<reference evidence="5" key="1">
    <citation type="journal article" date="2014" name="Stand. Genomic Sci.">
        <title>Genome sequence of the exopolysaccharide-producing Salipiger mucosus type strain (DSM 16094(T)), a moderately halophilic member of the Roseobacter clade.</title>
        <authorList>
            <person name="Riedel T."/>
            <person name="Spring S."/>
            <person name="Fiebig A."/>
            <person name="Petersen J."/>
            <person name="Kyrpides N.C."/>
            <person name="Goker M."/>
            <person name="Klenk H.P."/>
        </authorList>
    </citation>
    <scope>NUCLEOTIDE SEQUENCE [LARGE SCALE GENOMIC DNA]</scope>
    <source>
        <strain evidence="5">DSM 16094</strain>
    </source>
</reference>
<comment type="caution">
    <text evidence="4">The sequence shown here is derived from an EMBL/GenBank/DDBJ whole genome shotgun (WGS) entry which is preliminary data.</text>
</comment>
<evidence type="ECO:0000313" key="5">
    <source>
        <dbReference type="Proteomes" id="UP000015347"/>
    </source>
</evidence>
<evidence type="ECO:0000259" key="3">
    <source>
        <dbReference type="Pfam" id="PF02776"/>
    </source>
</evidence>
<dbReference type="InterPro" id="IPR012001">
    <property type="entry name" value="Thiamin_PyroP_enz_TPP-bd_dom"/>
</dbReference>
<evidence type="ECO:0000256" key="1">
    <source>
        <dbReference type="ARBA" id="ARBA00007812"/>
    </source>
</evidence>
<dbReference type="InterPro" id="IPR045229">
    <property type="entry name" value="TPP_enz"/>
</dbReference>
<dbReference type="PANTHER" id="PTHR18968:SF167">
    <property type="entry name" value="ACETOLACTATE SYNTHASE LARGE SUBUNIT ILVB2-RELATED"/>
    <property type="match status" value="1"/>
</dbReference>
<dbReference type="PANTHER" id="PTHR18968">
    <property type="entry name" value="THIAMINE PYROPHOSPHATE ENZYMES"/>
    <property type="match status" value="1"/>
</dbReference>
<feature type="domain" description="Thiamine pyrophosphate enzyme N-terminal TPP-binding" evidence="3">
    <location>
        <begin position="16"/>
        <end position="135"/>
    </location>
</feature>
<dbReference type="GO" id="GO:0030976">
    <property type="term" value="F:thiamine pyrophosphate binding"/>
    <property type="evidence" value="ECO:0007669"/>
    <property type="project" value="InterPro"/>
</dbReference>
<evidence type="ECO:0000313" key="4">
    <source>
        <dbReference type="EMBL" id="EPX80363.1"/>
    </source>
</evidence>
<evidence type="ECO:0000256" key="2">
    <source>
        <dbReference type="SAM" id="MobiDB-lite"/>
    </source>
</evidence>
<dbReference type="HOGENOM" id="CLU_013748_7_3_5"/>
<dbReference type="SUPFAM" id="SSF52518">
    <property type="entry name" value="Thiamin diphosphate-binding fold (THDP-binding)"/>
    <property type="match status" value="1"/>
</dbReference>
<dbReference type="EMBL" id="APVH01000032">
    <property type="protein sequence ID" value="EPX80363.1"/>
    <property type="molecule type" value="Genomic_DNA"/>
</dbReference>
<dbReference type="GO" id="GO:0003984">
    <property type="term" value="F:acetolactate synthase activity"/>
    <property type="evidence" value="ECO:0007669"/>
    <property type="project" value="TreeGrafter"/>
</dbReference>
<dbReference type="CDD" id="cd07035">
    <property type="entry name" value="TPP_PYR_POX_like"/>
    <property type="match status" value="1"/>
</dbReference>
<sequence>MDMTTTAAATALERKTGGNRAVEALRAQGIDTVFALPGVQLDPLFNAFHDAGDGLRVIESRHEQGVAYMAFGYAEATGRTGTFAVVPGPGMLNAAAALSTAFACRSPVLGLVGQVRSDRIGQPRGELHEIPDQSGILARLSRSNGLATAPDEVAPAIAAAGRALAKGDRPAVVELPPDVLAASCPEAPPVPGRSGPKAP</sequence>
<dbReference type="GO" id="GO:0009099">
    <property type="term" value="P:L-valine biosynthetic process"/>
    <property type="evidence" value="ECO:0007669"/>
    <property type="project" value="TreeGrafter"/>
</dbReference>
<dbReference type="GO" id="GO:0050660">
    <property type="term" value="F:flavin adenine dinucleotide binding"/>
    <property type="evidence" value="ECO:0007669"/>
    <property type="project" value="TreeGrafter"/>
</dbReference>
<dbReference type="InterPro" id="IPR029061">
    <property type="entry name" value="THDP-binding"/>
</dbReference>
<name>S9QL81_9RHOB</name>
<comment type="similarity">
    <text evidence="1">Belongs to the TPP enzyme family.</text>
</comment>
<gene>
    <name evidence="4" type="ORF">Salmuc_03679</name>
</gene>
<dbReference type="eggNOG" id="COG0028">
    <property type="taxonomic scope" value="Bacteria"/>
</dbReference>
<dbReference type="GO" id="GO:0005948">
    <property type="term" value="C:acetolactate synthase complex"/>
    <property type="evidence" value="ECO:0007669"/>
    <property type="project" value="TreeGrafter"/>
</dbReference>
<dbReference type="AlphaFoldDB" id="S9QL81"/>
<accession>S9QL81</accession>
<dbReference type="Gene3D" id="3.40.50.970">
    <property type="match status" value="1"/>
</dbReference>
<proteinExistence type="inferred from homology"/>
<dbReference type="Proteomes" id="UP000015347">
    <property type="component" value="Unassembled WGS sequence"/>
</dbReference>
<dbReference type="Pfam" id="PF02776">
    <property type="entry name" value="TPP_enzyme_N"/>
    <property type="match status" value="1"/>
</dbReference>
<dbReference type="GO" id="GO:0009097">
    <property type="term" value="P:isoleucine biosynthetic process"/>
    <property type="evidence" value="ECO:0007669"/>
    <property type="project" value="TreeGrafter"/>
</dbReference>
<protein>
    <submittedName>
        <fullName evidence="4">Thiamine pyrophosphate enzyme-like TPP-binding protein</fullName>
    </submittedName>
</protein>
<dbReference type="STRING" id="1123237.Salmuc_03679"/>